<evidence type="ECO:0000313" key="3">
    <source>
        <dbReference type="Proteomes" id="UP000030645"/>
    </source>
</evidence>
<evidence type="ECO:0000256" key="1">
    <source>
        <dbReference type="SAM" id="MobiDB-lite"/>
    </source>
</evidence>
<gene>
    <name evidence="2" type="ORF">L484_017315</name>
</gene>
<proteinExistence type="predicted"/>
<name>W9S3F8_9ROSA</name>
<dbReference type="EMBL" id="KE345571">
    <property type="protein sequence ID" value="EXC06849.1"/>
    <property type="molecule type" value="Genomic_DNA"/>
</dbReference>
<dbReference type="Proteomes" id="UP000030645">
    <property type="component" value="Unassembled WGS sequence"/>
</dbReference>
<sequence>MVRRDVSGFSATGGNDENRRRQRESGAATVRIRVGDGEKRLERGARERSRATENFLRTGRRRRRSGVWRRGPMRVSEEDGEERE</sequence>
<evidence type="ECO:0000313" key="2">
    <source>
        <dbReference type="EMBL" id="EXC06849.1"/>
    </source>
</evidence>
<feature type="compositionally biased region" description="Basic and acidic residues" evidence="1">
    <location>
        <begin position="33"/>
        <end position="51"/>
    </location>
</feature>
<feature type="compositionally biased region" description="Basic residues" evidence="1">
    <location>
        <begin position="58"/>
        <end position="67"/>
    </location>
</feature>
<feature type="region of interest" description="Disordered" evidence="1">
    <location>
        <begin position="1"/>
        <end position="84"/>
    </location>
</feature>
<keyword evidence="3" id="KW-1185">Reference proteome</keyword>
<dbReference type="AlphaFoldDB" id="W9S3F8"/>
<accession>W9S3F8</accession>
<reference evidence="3" key="1">
    <citation type="submission" date="2013-01" db="EMBL/GenBank/DDBJ databases">
        <title>Draft Genome Sequence of a Mulberry Tree, Morus notabilis C.K. Schneid.</title>
        <authorList>
            <person name="He N."/>
            <person name="Zhao S."/>
        </authorList>
    </citation>
    <scope>NUCLEOTIDE SEQUENCE</scope>
</reference>
<protein>
    <submittedName>
        <fullName evidence="2">Uncharacterized protein</fullName>
    </submittedName>
</protein>
<organism evidence="2 3">
    <name type="scientific">Morus notabilis</name>
    <dbReference type="NCBI Taxonomy" id="981085"/>
    <lineage>
        <taxon>Eukaryota</taxon>
        <taxon>Viridiplantae</taxon>
        <taxon>Streptophyta</taxon>
        <taxon>Embryophyta</taxon>
        <taxon>Tracheophyta</taxon>
        <taxon>Spermatophyta</taxon>
        <taxon>Magnoliopsida</taxon>
        <taxon>eudicotyledons</taxon>
        <taxon>Gunneridae</taxon>
        <taxon>Pentapetalae</taxon>
        <taxon>rosids</taxon>
        <taxon>fabids</taxon>
        <taxon>Rosales</taxon>
        <taxon>Moraceae</taxon>
        <taxon>Moreae</taxon>
        <taxon>Morus</taxon>
    </lineage>
</organism>